<organism evidence="2 3">
    <name type="scientific">Bodo saltans</name>
    <name type="common">Flagellated protozoan</name>
    <dbReference type="NCBI Taxonomy" id="75058"/>
    <lineage>
        <taxon>Eukaryota</taxon>
        <taxon>Discoba</taxon>
        <taxon>Euglenozoa</taxon>
        <taxon>Kinetoplastea</taxon>
        <taxon>Metakinetoplastina</taxon>
        <taxon>Eubodonida</taxon>
        <taxon>Bodonidae</taxon>
        <taxon>Bodo</taxon>
    </lineage>
</organism>
<feature type="region of interest" description="Disordered" evidence="1">
    <location>
        <begin position="474"/>
        <end position="494"/>
    </location>
</feature>
<dbReference type="Proteomes" id="UP000051952">
    <property type="component" value="Unassembled WGS sequence"/>
</dbReference>
<evidence type="ECO:0000313" key="3">
    <source>
        <dbReference type="Proteomes" id="UP000051952"/>
    </source>
</evidence>
<accession>A0A0S4JBU0</accession>
<keyword evidence="3" id="KW-1185">Reference proteome</keyword>
<protein>
    <submittedName>
        <fullName evidence="2">Uncharacterized protein</fullName>
    </submittedName>
</protein>
<sequence>MSLRVSLLLSAETAKTLRSLQQGPKLDILPIPSQLALMVRNALQVMCAQLPQKASDDTAAVDWITAALGNATDNVEETRVALFVHPSCMPLLQRVASLQEVSIDCPADDLKPEVLLPLPFSCVADIRDALVQCATTIKPLDVDSASWIARAICSITAVQDLPVLELMAVDRMRESVLALAASASTPITVFDVCSAICNNTGVGDPGERLFAFLTVRDAMLAMSHHATTSSAAQWFADAVASIHSGERSSAPIFATQDIADTLAAVAQYATTDEAARRVAMSIHHLYGDARGTFRFESFKIRDALVLLSQHVSSAEGALCVASALYTIVSKCDIEWLKAAFLSRESHDALVRLATLAAEHAECAGWAAMAILTLARRVATDAEATSTSISIPLATVEMRDALLLLSHIAAPQSLGLIAKALLCLAMHNSHATFAVPEVKHALLNMKAAACGTDAAETIASAYKFLFSPLTATTTRGKRGREETNGDGWSGIRRVL</sequence>
<dbReference type="AlphaFoldDB" id="A0A0S4JBU0"/>
<evidence type="ECO:0000313" key="2">
    <source>
        <dbReference type="EMBL" id="CUG87683.1"/>
    </source>
</evidence>
<name>A0A0S4JBU0_BODSA</name>
<dbReference type="VEuPathDB" id="TriTrypDB:BSAL_11430"/>
<dbReference type="EMBL" id="CYKH01001573">
    <property type="protein sequence ID" value="CUG87683.1"/>
    <property type="molecule type" value="Genomic_DNA"/>
</dbReference>
<gene>
    <name evidence="2" type="ORF">BSAL_11430</name>
</gene>
<proteinExistence type="predicted"/>
<reference evidence="3" key="1">
    <citation type="submission" date="2015-09" db="EMBL/GenBank/DDBJ databases">
        <authorList>
            <consortium name="Pathogen Informatics"/>
        </authorList>
    </citation>
    <scope>NUCLEOTIDE SEQUENCE [LARGE SCALE GENOMIC DNA]</scope>
    <source>
        <strain evidence="3">Lake Konstanz</strain>
    </source>
</reference>
<evidence type="ECO:0000256" key="1">
    <source>
        <dbReference type="SAM" id="MobiDB-lite"/>
    </source>
</evidence>